<dbReference type="Proteomes" id="UP000257109">
    <property type="component" value="Unassembled WGS sequence"/>
</dbReference>
<proteinExistence type="predicted"/>
<protein>
    <submittedName>
        <fullName evidence="1">Uncharacterized protein</fullName>
    </submittedName>
</protein>
<evidence type="ECO:0000313" key="2">
    <source>
        <dbReference type="Proteomes" id="UP000257109"/>
    </source>
</evidence>
<organism evidence="1 2">
    <name type="scientific">Mucuna pruriens</name>
    <name type="common">Velvet bean</name>
    <name type="synonym">Dolichos pruriens</name>
    <dbReference type="NCBI Taxonomy" id="157652"/>
    <lineage>
        <taxon>Eukaryota</taxon>
        <taxon>Viridiplantae</taxon>
        <taxon>Streptophyta</taxon>
        <taxon>Embryophyta</taxon>
        <taxon>Tracheophyta</taxon>
        <taxon>Spermatophyta</taxon>
        <taxon>Magnoliopsida</taxon>
        <taxon>eudicotyledons</taxon>
        <taxon>Gunneridae</taxon>
        <taxon>Pentapetalae</taxon>
        <taxon>rosids</taxon>
        <taxon>fabids</taxon>
        <taxon>Fabales</taxon>
        <taxon>Fabaceae</taxon>
        <taxon>Papilionoideae</taxon>
        <taxon>50 kb inversion clade</taxon>
        <taxon>NPAAA clade</taxon>
        <taxon>indigoferoid/millettioid clade</taxon>
        <taxon>Phaseoleae</taxon>
        <taxon>Mucuna</taxon>
    </lineage>
</organism>
<feature type="non-terminal residue" evidence="1">
    <location>
        <position position="1"/>
    </location>
</feature>
<reference evidence="1" key="1">
    <citation type="submission" date="2018-05" db="EMBL/GenBank/DDBJ databases">
        <title>Draft genome of Mucuna pruriens seed.</title>
        <authorList>
            <person name="Nnadi N.E."/>
            <person name="Vos R."/>
            <person name="Hasami M.H."/>
            <person name="Devisetty U.K."/>
            <person name="Aguiy J.C."/>
        </authorList>
    </citation>
    <scope>NUCLEOTIDE SEQUENCE [LARGE SCALE GENOMIC DNA]</scope>
    <source>
        <strain evidence="1">JCA_2017</strain>
    </source>
</reference>
<dbReference type="AlphaFoldDB" id="A0A371F356"/>
<keyword evidence="2" id="KW-1185">Reference proteome</keyword>
<accession>A0A371F356</accession>
<evidence type="ECO:0000313" key="1">
    <source>
        <dbReference type="EMBL" id="RDX72623.1"/>
    </source>
</evidence>
<name>A0A371F356_MUCPR</name>
<dbReference type="EMBL" id="QJKJ01010828">
    <property type="protein sequence ID" value="RDX72623.1"/>
    <property type="molecule type" value="Genomic_DNA"/>
</dbReference>
<sequence>MSLVSTIVSSSQIKVQLIIQSLCNMVHTMNKSKEKNVRQMIIVFSSSTPLRVCTRMILYCRIFLSYS</sequence>
<comment type="caution">
    <text evidence="1">The sequence shown here is derived from an EMBL/GenBank/DDBJ whole genome shotgun (WGS) entry which is preliminary data.</text>
</comment>
<gene>
    <name evidence="1" type="ORF">CR513_47865</name>
</gene>